<evidence type="ECO:0000256" key="1">
    <source>
        <dbReference type="SAM" id="MobiDB-lite"/>
    </source>
</evidence>
<sequence>MLPKRTPPQSLLSRALLASASTKQHHQIRQKATQQTSYIVPNTPKTDFPAPVQQSPNRAEPWSRTQARKSQVAVGPRYVPGERGGKWEKLGDGGAVGIFGEDENERGKVRVGRWEWCGNGELRHGERSQSDIGSKSAVLTSVEKLQGELE</sequence>
<feature type="compositionally biased region" description="Polar residues" evidence="1">
    <location>
        <begin position="30"/>
        <end position="45"/>
    </location>
</feature>
<feature type="compositionally biased region" description="Polar residues" evidence="1">
    <location>
        <begin position="52"/>
        <end position="69"/>
    </location>
</feature>
<comment type="caution">
    <text evidence="2">The sequence shown here is derived from an EMBL/GenBank/DDBJ whole genome shotgun (WGS) entry which is preliminary data.</text>
</comment>
<feature type="region of interest" description="Disordered" evidence="1">
    <location>
        <begin position="19"/>
        <end position="100"/>
    </location>
</feature>
<evidence type="ECO:0000313" key="2">
    <source>
        <dbReference type="EMBL" id="KAJ3041978.1"/>
    </source>
</evidence>
<accession>A0AAD5X1F2</accession>
<gene>
    <name evidence="2" type="ORF">HK097_002140</name>
</gene>
<keyword evidence="3" id="KW-1185">Reference proteome</keyword>
<reference evidence="2" key="1">
    <citation type="submission" date="2020-05" db="EMBL/GenBank/DDBJ databases">
        <title>Phylogenomic resolution of chytrid fungi.</title>
        <authorList>
            <person name="Stajich J.E."/>
            <person name="Amses K."/>
            <person name="Simmons R."/>
            <person name="Seto K."/>
            <person name="Myers J."/>
            <person name="Bonds A."/>
            <person name="Quandt C.A."/>
            <person name="Barry K."/>
            <person name="Liu P."/>
            <person name="Grigoriev I."/>
            <person name="Longcore J.E."/>
            <person name="James T.Y."/>
        </authorList>
    </citation>
    <scope>NUCLEOTIDE SEQUENCE</scope>
    <source>
        <strain evidence="2">JEL0318</strain>
    </source>
</reference>
<dbReference type="AlphaFoldDB" id="A0AAD5X1F2"/>
<protein>
    <submittedName>
        <fullName evidence="2">Uncharacterized protein</fullName>
    </submittedName>
</protein>
<dbReference type="EMBL" id="JADGJD010001450">
    <property type="protein sequence ID" value="KAJ3041978.1"/>
    <property type="molecule type" value="Genomic_DNA"/>
</dbReference>
<dbReference type="Proteomes" id="UP001212841">
    <property type="component" value="Unassembled WGS sequence"/>
</dbReference>
<proteinExistence type="predicted"/>
<evidence type="ECO:0000313" key="3">
    <source>
        <dbReference type="Proteomes" id="UP001212841"/>
    </source>
</evidence>
<organism evidence="2 3">
    <name type="scientific">Rhizophlyctis rosea</name>
    <dbReference type="NCBI Taxonomy" id="64517"/>
    <lineage>
        <taxon>Eukaryota</taxon>
        <taxon>Fungi</taxon>
        <taxon>Fungi incertae sedis</taxon>
        <taxon>Chytridiomycota</taxon>
        <taxon>Chytridiomycota incertae sedis</taxon>
        <taxon>Chytridiomycetes</taxon>
        <taxon>Rhizophlyctidales</taxon>
        <taxon>Rhizophlyctidaceae</taxon>
        <taxon>Rhizophlyctis</taxon>
    </lineage>
</organism>
<name>A0AAD5X1F2_9FUNG</name>